<keyword evidence="3 6" id="KW-0812">Transmembrane</keyword>
<dbReference type="GO" id="GO:0016020">
    <property type="term" value="C:membrane"/>
    <property type="evidence" value="ECO:0007669"/>
    <property type="project" value="UniProtKB-SubCell"/>
</dbReference>
<dbReference type="Proteomes" id="UP000887577">
    <property type="component" value="Unplaced"/>
</dbReference>
<protein>
    <submittedName>
        <fullName evidence="8">Uncharacterized protein</fullName>
    </submittedName>
</protein>
<feature type="transmembrane region" description="Helical" evidence="6">
    <location>
        <begin position="66"/>
        <end position="88"/>
    </location>
</feature>
<feature type="transmembrane region" description="Helical" evidence="6">
    <location>
        <begin position="94"/>
        <end position="115"/>
    </location>
</feature>
<accession>A0A914YFG7</accession>
<keyword evidence="7" id="KW-1185">Reference proteome</keyword>
<keyword evidence="5 6" id="KW-0472">Membrane</keyword>
<proteinExistence type="inferred from homology"/>
<dbReference type="PANTHER" id="PTHR11119">
    <property type="entry name" value="XANTHINE-URACIL / VITAMIN C PERMEASE FAMILY MEMBER"/>
    <property type="match status" value="1"/>
</dbReference>
<evidence type="ECO:0000256" key="6">
    <source>
        <dbReference type="SAM" id="Phobius"/>
    </source>
</evidence>
<reference evidence="8" key="1">
    <citation type="submission" date="2022-11" db="UniProtKB">
        <authorList>
            <consortium name="WormBaseParasite"/>
        </authorList>
    </citation>
    <scope>IDENTIFICATION</scope>
</reference>
<evidence type="ECO:0000256" key="1">
    <source>
        <dbReference type="ARBA" id="ARBA00004141"/>
    </source>
</evidence>
<comment type="subcellular location">
    <subcellularLocation>
        <location evidence="1">Membrane</location>
        <topology evidence="1">Multi-pass membrane protein</topology>
    </subcellularLocation>
</comment>
<dbReference type="Pfam" id="PF00860">
    <property type="entry name" value="Xan_ur_permease"/>
    <property type="match status" value="1"/>
</dbReference>
<feature type="transmembrane region" description="Helical" evidence="6">
    <location>
        <begin position="136"/>
        <end position="157"/>
    </location>
</feature>
<sequence>METNKNGLKYGKGEKIRRFYKADDPIPWSLAILFGFQQVMVCVSALLVVPFWVADLVCPGQDINIVRVRLISSTFVCSGINTIIQTTFGMRLALLQGTAFAYVPSVISFVNLDGFKCNANGTTYVPPEVYEEKLQIIQGCLIASSFIPMLIAATGLVGKLTKFIGPLTVSPLILLLMISTMPSTVDRIEKHWVAIV</sequence>
<evidence type="ECO:0000256" key="4">
    <source>
        <dbReference type="ARBA" id="ARBA00022989"/>
    </source>
</evidence>
<evidence type="ECO:0000313" key="7">
    <source>
        <dbReference type="Proteomes" id="UP000887577"/>
    </source>
</evidence>
<evidence type="ECO:0000313" key="8">
    <source>
        <dbReference type="WBParaSite" id="PSU_v2.g18058.t1"/>
    </source>
</evidence>
<name>A0A914YFG7_9BILA</name>
<dbReference type="WBParaSite" id="PSU_v2.g18058.t1">
    <property type="protein sequence ID" value="PSU_v2.g18058.t1"/>
    <property type="gene ID" value="PSU_v2.g18058"/>
</dbReference>
<feature type="transmembrane region" description="Helical" evidence="6">
    <location>
        <begin position="28"/>
        <end position="54"/>
    </location>
</feature>
<evidence type="ECO:0000256" key="5">
    <source>
        <dbReference type="ARBA" id="ARBA00023136"/>
    </source>
</evidence>
<organism evidence="7 8">
    <name type="scientific">Panagrolaimus superbus</name>
    <dbReference type="NCBI Taxonomy" id="310955"/>
    <lineage>
        <taxon>Eukaryota</taxon>
        <taxon>Metazoa</taxon>
        <taxon>Ecdysozoa</taxon>
        <taxon>Nematoda</taxon>
        <taxon>Chromadorea</taxon>
        <taxon>Rhabditida</taxon>
        <taxon>Tylenchina</taxon>
        <taxon>Panagrolaimomorpha</taxon>
        <taxon>Panagrolaimoidea</taxon>
        <taxon>Panagrolaimidae</taxon>
        <taxon>Panagrolaimus</taxon>
    </lineage>
</organism>
<keyword evidence="4 6" id="KW-1133">Transmembrane helix</keyword>
<comment type="similarity">
    <text evidence="2">Belongs to the nucleobase:cation symporter-2 (NCS2) (TC 2.A.40) family.</text>
</comment>
<dbReference type="GO" id="GO:0022857">
    <property type="term" value="F:transmembrane transporter activity"/>
    <property type="evidence" value="ECO:0007669"/>
    <property type="project" value="InterPro"/>
</dbReference>
<evidence type="ECO:0000256" key="3">
    <source>
        <dbReference type="ARBA" id="ARBA00022692"/>
    </source>
</evidence>
<dbReference type="InterPro" id="IPR006043">
    <property type="entry name" value="NCS2"/>
</dbReference>
<evidence type="ECO:0000256" key="2">
    <source>
        <dbReference type="ARBA" id="ARBA00008821"/>
    </source>
</evidence>
<dbReference type="AlphaFoldDB" id="A0A914YFG7"/>
<feature type="transmembrane region" description="Helical" evidence="6">
    <location>
        <begin position="163"/>
        <end position="181"/>
    </location>
</feature>